<organism evidence="1 2">
    <name type="scientific">Roseateles chitinivorans</name>
    <dbReference type="NCBI Taxonomy" id="2917965"/>
    <lineage>
        <taxon>Bacteria</taxon>
        <taxon>Pseudomonadati</taxon>
        <taxon>Pseudomonadota</taxon>
        <taxon>Betaproteobacteria</taxon>
        <taxon>Burkholderiales</taxon>
        <taxon>Sphaerotilaceae</taxon>
        <taxon>Roseateles</taxon>
    </lineage>
</organism>
<name>A0A2G9C383_9BURK</name>
<accession>A0A2G9C383</accession>
<gene>
    <name evidence="1" type="ORF">CS062_22725</name>
</gene>
<comment type="caution">
    <text evidence="1">The sequence shown here is derived from an EMBL/GenBank/DDBJ whole genome shotgun (WGS) entry which is preliminary data.</text>
</comment>
<keyword evidence="2" id="KW-1185">Reference proteome</keyword>
<dbReference type="AlphaFoldDB" id="A0A2G9C383"/>
<evidence type="ECO:0000313" key="2">
    <source>
        <dbReference type="Proteomes" id="UP000231501"/>
    </source>
</evidence>
<proteinExistence type="predicted"/>
<reference evidence="1 2" key="1">
    <citation type="submission" date="2017-11" db="EMBL/GenBank/DDBJ databases">
        <title>Draft genome sequence of Mitsuaria sp. HWN-4.</title>
        <authorList>
            <person name="Gundlapally S.R."/>
        </authorList>
    </citation>
    <scope>NUCLEOTIDE SEQUENCE [LARGE SCALE GENOMIC DNA]</scope>
    <source>
        <strain evidence="1 2">HWN-4</strain>
    </source>
</reference>
<dbReference type="Proteomes" id="UP000231501">
    <property type="component" value="Unassembled WGS sequence"/>
</dbReference>
<sequence>MLTAPSLAAAGYNDFFASLQTVQTTVQTQVERFQELMLEIKRVSAAHQDDESLRRAGEIALKLHRVHTLLFGGALMAQPQEGTTTSAGSAAAEGDAIDLDGAMAEFSSLLSRTRLASTEAELLLAQASEELAALRAQA</sequence>
<protein>
    <submittedName>
        <fullName evidence="1">Uncharacterized protein</fullName>
    </submittedName>
</protein>
<dbReference type="RefSeq" id="WP_099863934.1">
    <property type="nucleotide sequence ID" value="NZ_PEOG01000093.1"/>
</dbReference>
<dbReference type="EMBL" id="PEOG01000093">
    <property type="protein sequence ID" value="PIM50873.1"/>
    <property type="molecule type" value="Genomic_DNA"/>
</dbReference>
<dbReference type="OrthoDB" id="9157271at2"/>
<evidence type="ECO:0000313" key="1">
    <source>
        <dbReference type="EMBL" id="PIM50873.1"/>
    </source>
</evidence>